<dbReference type="InterPro" id="IPR018841">
    <property type="entry name" value="DUF2442"/>
</dbReference>
<proteinExistence type="predicted"/>
<comment type="caution">
    <text evidence="1">The sequence shown here is derived from an EMBL/GenBank/DDBJ whole genome shotgun (WGS) entry which is preliminary data.</text>
</comment>
<reference evidence="1 2" key="1">
    <citation type="submission" date="2023-07" db="EMBL/GenBank/DDBJ databases">
        <title>Novel species of Thermanaerothrix with wide hydrolytic capabilities.</title>
        <authorList>
            <person name="Zayulina K.S."/>
            <person name="Podosokorskaya O.A."/>
            <person name="Elcheninov A.G."/>
        </authorList>
    </citation>
    <scope>NUCLEOTIDE SEQUENCE [LARGE SCALE GENOMIC DNA]</scope>
    <source>
        <strain evidence="1 2">4228-RoL</strain>
    </source>
</reference>
<dbReference type="RefSeq" id="WP_315624924.1">
    <property type="nucleotide sequence ID" value="NZ_JAUHMF010000002.1"/>
</dbReference>
<accession>A0ABU3NPY5</accession>
<gene>
    <name evidence="1" type="ORF">QYE77_08285</name>
</gene>
<keyword evidence="2" id="KW-1185">Reference proteome</keyword>
<dbReference type="Gene3D" id="3.30.2020.40">
    <property type="entry name" value="Uncharacterised protein PF10387, DUF2442"/>
    <property type="match status" value="1"/>
</dbReference>
<dbReference type="Proteomes" id="UP001254165">
    <property type="component" value="Unassembled WGS sequence"/>
</dbReference>
<name>A0ABU3NPY5_9CHLR</name>
<organism evidence="1 2">
    <name type="scientific">Thermanaerothrix solaris</name>
    <dbReference type="NCBI Taxonomy" id="3058434"/>
    <lineage>
        <taxon>Bacteria</taxon>
        <taxon>Bacillati</taxon>
        <taxon>Chloroflexota</taxon>
        <taxon>Anaerolineae</taxon>
        <taxon>Anaerolineales</taxon>
        <taxon>Anaerolineaceae</taxon>
        <taxon>Thermanaerothrix</taxon>
    </lineage>
</organism>
<evidence type="ECO:0000313" key="1">
    <source>
        <dbReference type="EMBL" id="MDT8898263.1"/>
    </source>
</evidence>
<evidence type="ECO:0000313" key="2">
    <source>
        <dbReference type="Proteomes" id="UP001254165"/>
    </source>
</evidence>
<dbReference type="Pfam" id="PF10387">
    <property type="entry name" value="DUF2442"/>
    <property type="match status" value="1"/>
</dbReference>
<dbReference type="EMBL" id="JAUHMF010000002">
    <property type="protein sequence ID" value="MDT8898263.1"/>
    <property type="molecule type" value="Genomic_DNA"/>
</dbReference>
<sequence length="107" mass="12393">MMTPIVMQIGPYRFFRAPYAQQVRVEDNALVVELQDRRTLSVPLAFFPRLLHGKPEERRNFRLIGDGEGIHWPDLDEDISIEHLLLGIPSGESAASLQRWLEKRQGR</sequence>
<protein>
    <submittedName>
        <fullName evidence="1">DUF2442 domain-containing protein</fullName>
    </submittedName>
</protein>